<organism evidence="2">
    <name type="scientific">Desulfobacca acetoxidans</name>
    <dbReference type="NCBI Taxonomy" id="60893"/>
    <lineage>
        <taxon>Bacteria</taxon>
        <taxon>Pseudomonadati</taxon>
        <taxon>Thermodesulfobacteriota</taxon>
        <taxon>Desulfobaccia</taxon>
        <taxon>Desulfobaccales</taxon>
        <taxon>Desulfobaccaceae</taxon>
        <taxon>Desulfobacca</taxon>
    </lineage>
</organism>
<dbReference type="EMBL" id="DTHB01000042">
    <property type="protein sequence ID" value="HGB14580.1"/>
    <property type="molecule type" value="Genomic_DNA"/>
</dbReference>
<dbReference type="Pfam" id="PF09350">
    <property type="entry name" value="DJC28_CD"/>
    <property type="match status" value="1"/>
</dbReference>
<gene>
    <name evidence="2" type="ORF">ENV62_05020</name>
</gene>
<evidence type="ECO:0000259" key="1">
    <source>
        <dbReference type="Pfam" id="PF09350"/>
    </source>
</evidence>
<evidence type="ECO:0000313" key="2">
    <source>
        <dbReference type="EMBL" id="HGB14580.1"/>
    </source>
</evidence>
<protein>
    <submittedName>
        <fullName evidence="2">DUF1992 domain-containing protein</fullName>
    </submittedName>
</protein>
<dbReference type="PANTHER" id="PTHR39158">
    <property type="entry name" value="OS08G0560600 PROTEIN"/>
    <property type="match status" value="1"/>
</dbReference>
<sequence length="134" mass="15634">MDFFYKIAENRILEAMEAGLFDDLQGKGQPLKLEDDSNVPPELRIAYKILKMADCLPPELELRKEIVRLQDLLASLPDEAEKLKHMRRLNFFVMKLNMIRKVSPLLEEHELYTPKILERLEAAKKTKGKPQTDK</sequence>
<accession>A0A7C3SIR8</accession>
<reference evidence="2" key="1">
    <citation type="journal article" date="2020" name="mSystems">
        <title>Genome- and Community-Level Interaction Insights into Carbon Utilization and Element Cycling Functions of Hydrothermarchaeota in Hydrothermal Sediment.</title>
        <authorList>
            <person name="Zhou Z."/>
            <person name="Liu Y."/>
            <person name="Xu W."/>
            <person name="Pan J."/>
            <person name="Luo Z.H."/>
            <person name="Li M."/>
        </authorList>
    </citation>
    <scope>NUCLEOTIDE SEQUENCE [LARGE SCALE GENOMIC DNA]</scope>
    <source>
        <strain evidence="2">SpSt-776</strain>
    </source>
</reference>
<feature type="domain" description="DnaJ homologue subfamily C member 28 conserved" evidence="1">
    <location>
        <begin position="7"/>
        <end position="74"/>
    </location>
</feature>
<name>A0A7C3SIR8_9BACT</name>
<comment type="caution">
    <text evidence="2">The sequence shown here is derived from an EMBL/GenBank/DDBJ whole genome shotgun (WGS) entry which is preliminary data.</text>
</comment>
<dbReference type="InterPro" id="IPR018961">
    <property type="entry name" value="DnaJ_homolog_subfam-C_membr-28"/>
</dbReference>
<dbReference type="InterPro" id="IPR052573">
    <property type="entry name" value="DnaJ_C_subfamily_28"/>
</dbReference>
<proteinExistence type="predicted"/>
<dbReference type="AlphaFoldDB" id="A0A7C3SIR8"/>
<dbReference type="PANTHER" id="PTHR39158:SF1">
    <property type="entry name" value="DNAJ HOMOLOG SUBFAMILY C MEMBER 28"/>
    <property type="match status" value="1"/>
</dbReference>